<dbReference type="InterPro" id="IPR032466">
    <property type="entry name" value="Metal_Hydrolase"/>
</dbReference>
<dbReference type="PANTHER" id="PTHR43569">
    <property type="entry name" value="AMIDOHYDROLASE"/>
    <property type="match status" value="1"/>
</dbReference>
<dbReference type="AlphaFoldDB" id="A0A2W0CC33"/>
<sequence length="277" mass="32542">MRIDAHQHYWSMSRNDYGWINKESPILYRDFLPQDYEIHLEKHNIDGSIVVQAAPTIEESEYLLELANLSDSILGVVGWLDLFTPSHKEHFDRFRKSKKFVGFRIMLQEMVDVSRVLERPYLEALKYYATLDIPIDILVQENQLAVLNELLKEVPDLRGVINHIGKPRIKEHLFEPWEFLMGEIAKHPKIYCKISGMVTEADHDDWDVEHFKPYIEHILRLFGPERIMFGSDWPVCLLAASYDDVLGILNNTIPQSWVEENRSGLFGENARKFYKLR</sequence>
<dbReference type="SUPFAM" id="SSF51556">
    <property type="entry name" value="Metallo-dependent hydrolases"/>
    <property type="match status" value="1"/>
</dbReference>
<dbReference type="Gene3D" id="3.20.20.140">
    <property type="entry name" value="Metal-dependent hydrolases"/>
    <property type="match status" value="1"/>
</dbReference>
<evidence type="ECO:0000259" key="2">
    <source>
        <dbReference type="Pfam" id="PF04909"/>
    </source>
</evidence>
<feature type="domain" description="Amidohydrolase-related" evidence="2">
    <location>
        <begin position="3"/>
        <end position="276"/>
    </location>
</feature>
<dbReference type="EMBL" id="PRLG01000029">
    <property type="protein sequence ID" value="PYY25885.1"/>
    <property type="molecule type" value="Genomic_DNA"/>
</dbReference>
<dbReference type="InterPro" id="IPR006680">
    <property type="entry name" value="Amidohydro-rel"/>
</dbReference>
<dbReference type="PANTHER" id="PTHR43569:SF2">
    <property type="entry name" value="AMIDOHYDROLASE-RELATED DOMAIN-CONTAINING PROTEIN"/>
    <property type="match status" value="1"/>
</dbReference>
<comment type="caution">
    <text evidence="3">The sequence shown here is derived from an EMBL/GenBank/DDBJ whole genome shotgun (WGS) entry which is preliminary data.</text>
</comment>
<evidence type="ECO:0000313" key="3">
    <source>
        <dbReference type="EMBL" id="PYY25885.1"/>
    </source>
</evidence>
<organism evidence="3 4">
    <name type="scientific">Paenibacillus illinoisensis</name>
    <dbReference type="NCBI Taxonomy" id="59845"/>
    <lineage>
        <taxon>Bacteria</taxon>
        <taxon>Bacillati</taxon>
        <taxon>Bacillota</taxon>
        <taxon>Bacilli</taxon>
        <taxon>Bacillales</taxon>
        <taxon>Paenibacillaceae</taxon>
        <taxon>Paenibacillus</taxon>
    </lineage>
</organism>
<protein>
    <submittedName>
        <fullName evidence="3">Putative TIM-barrel fold metal-dependent hydrolase</fullName>
        <ecNumber evidence="3">3.1.1.57</ecNumber>
    </submittedName>
</protein>
<comment type="similarity">
    <text evidence="1">Belongs to the metallo-dependent hydrolases superfamily.</text>
</comment>
<dbReference type="Proteomes" id="UP000247459">
    <property type="component" value="Unassembled WGS sequence"/>
</dbReference>
<dbReference type="GO" id="GO:0047554">
    <property type="term" value="F:2-pyrone-4,6-dicarboxylate lactonase activity"/>
    <property type="evidence" value="ECO:0007669"/>
    <property type="project" value="UniProtKB-EC"/>
</dbReference>
<gene>
    <name evidence="3" type="ORF">PIL02S_05254</name>
</gene>
<dbReference type="Pfam" id="PF04909">
    <property type="entry name" value="Amidohydro_2"/>
    <property type="match status" value="1"/>
</dbReference>
<dbReference type="OrthoDB" id="5450317at2"/>
<reference evidence="3 4" key="1">
    <citation type="submission" date="2018-01" db="EMBL/GenBank/DDBJ databases">
        <title>Genome sequence of the PGP bacterium Paenibacillus illinoisensis E3.</title>
        <authorList>
            <person name="Rolli E."/>
            <person name="Marasco R."/>
            <person name="Bessem C."/>
            <person name="Michoud G."/>
            <person name="Gaiarsa S."/>
            <person name="Borin S."/>
            <person name="Daffonchio D."/>
        </authorList>
    </citation>
    <scope>NUCLEOTIDE SEQUENCE [LARGE SCALE GENOMIC DNA]</scope>
    <source>
        <strain evidence="3 4">E3</strain>
    </source>
</reference>
<dbReference type="InterPro" id="IPR052350">
    <property type="entry name" value="Metallo-dep_Lactonases"/>
</dbReference>
<name>A0A2W0CC33_9BACL</name>
<accession>A0A2W0CC33</accession>
<dbReference type="RefSeq" id="WP_110822021.1">
    <property type="nucleotide sequence ID" value="NZ_PRLG01000029.1"/>
</dbReference>
<dbReference type="EC" id="3.1.1.57" evidence="3"/>
<evidence type="ECO:0000313" key="4">
    <source>
        <dbReference type="Proteomes" id="UP000247459"/>
    </source>
</evidence>
<proteinExistence type="inferred from homology"/>
<keyword evidence="3" id="KW-0378">Hydrolase</keyword>
<evidence type="ECO:0000256" key="1">
    <source>
        <dbReference type="ARBA" id="ARBA00038310"/>
    </source>
</evidence>